<reference evidence="13" key="1">
    <citation type="submission" date="2018-05" db="EMBL/GenBank/DDBJ databases">
        <authorList>
            <person name="Lanie J.A."/>
            <person name="Ng W.-L."/>
            <person name="Kazmierczak K.M."/>
            <person name="Andrzejewski T.M."/>
            <person name="Davidsen T.M."/>
            <person name="Wayne K.J."/>
            <person name="Tettelin H."/>
            <person name="Glass J.I."/>
            <person name="Rusch D."/>
            <person name="Podicherti R."/>
            <person name="Tsui H.-C.T."/>
            <person name="Winkler M.E."/>
        </authorList>
    </citation>
    <scope>NUCLEOTIDE SEQUENCE</scope>
</reference>
<feature type="transmembrane region" description="Helical" evidence="12">
    <location>
        <begin position="28"/>
        <end position="49"/>
    </location>
</feature>
<keyword evidence="6" id="KW-0375">Hydrogen ion transport</keyword>
<name>A0A382NED9_9ZZZZ</name>
<sequence length="244" mass="26843">VASEHSPLDQFTIKRLVELDVGGVDISFTNSSAMMLAAVVSITLFLMIGTRGHSMVPGRWQSVVELAFELVAKSVRDNIGTEGRPYFPFIFTLFMFLLFCNVLGLIPYSFTVTSHIIVTFVFAGVIFVGVTVLGFVRHGLKFFSLFFPPGVPVYLAPLLVPIEFVSYLSRPISLSVRLAANMMAGHTMLKVFAGFVVALGLMGVAPLIFIVLLYALETLIAFLQAYVFAVLTCLYINDAIHLHH</sequence>
<organism evidence="13">
    <name type="scientific">marine metagenome</name>
    <dbReference type="NCBI Taxonomy" id="408172"/>
    <lineage>
        <taxon>unclassified sequences</taxon>
        <taxon>metagenomes</taxon>
        <taxon>ecological metagenomes</taxon>
    </lineage>
</organism>
<evidence type="ECO:0000256" key="4">
    <source>
        <dbReference type="ARBA" id="ARBA00022547"/>
    </source>
</evidence>
<dbReference type="InterPro" id="IPR045083">
    <property type="entry name" value="ATP_synth_F0_asu_bact/mt"/>
</dbReference>
<feature type="transmembrane region" description="Helical" evidence="12">
    <location>
        <begin position="191"/>
        <end position="213"/>
    </location>
</feature>
<dbReference type="HAMAP" id="MF_01393">
    <property type="entry name" value="ATP_synth_a_bact"/>
    <property type="match status" value="1"/>
</dbReference>
<evidence type="ECO:0000256" key="12">
    <source>
        <dbReference type="SAM" id="Phobius"/>
    </source>
</evidence>
<dbReference type="Pfam" id="PF00119">
    <property type="entry name" value="ATP-synt_A"/>
    <property type="match status" value="1"/>
</dbReference>
<keyword evidence="5 12" id="KW-0812">Transmembrane</keyword>
<dbReference type="GO" id="GO:0005743">
    <property type="term" value="C:mitochondrial inner membrane"/>
    <property type="evidence" value="ECO:0007669"/>
    <property type="project" value="UniProtKB-SubCell"/>
</dbReference>
<dbReference type="EMBL" id="UINC01099426">
    <property type="protein sequence ID" value="SVC58695.1"/>
    <property type="molecule type" value="Genomic_DNA"/>
</dbReference>
<dbReference type="AlphaFoldDB" id="A0A382NED9"/>
<keyword evidence="3" id="KW-0813">Transport</keyword>
<dbReference type="GO" id="GO:0046933">
    <property type="term" value="F:proton-transporting ATP synthase activity, rotational mechanism"/>
    <property type="evidence" value="ECO:0007669"/>
    <property type="project" value="TreeGrafter"/>
</dbReference>
<feature type="transmembrane region" description="Helical" evidence="12">
    <location>
        <begin position="116"/>
        <end position="136"/>
    </location>
</feature>
<evidence type="ECO:0000256" key="6">
    <source>
        <dbReference type="ARBA" id="ARBA00022781"/>
    </source>
</evidence>
<evidence type="ECO:0000256" key="3">
    <source>
        <dbReference type="ARBA" id="ARBA00022448"/>
    </source>
</evidence>
<dbReference type="InterPro" id="IPR035908">
    <property type="entry name" value="F0_ATP_A_sf"/>
</dbReference>
<comment type="similarity">
    <text evidence="2">Belongs to the ATPase A chain family.</text>
</comment>
<keyword evidence="4" id="KW-0138">CF(0)</keyword>
<evidence type="ECO:0000256" key="10">
    <source>
        <dbReference type="ARBA" id="ARBA00023310"/>
    </source>
</evidence>
<comment type="subcellular location">
    <subcellularLocation>
        <location evidence="1">Mitochondrion inner membrane</location>
        <topology evidence="1">Multi-pass membrane protein</topology>
    </subcellularLocation>
</comment>
<dbReference type="PRINTS" id="PR00123">
    <property type="entry name" value="ATPASEA"/>
</dbReference>
<dbReference type="Gene3D" id="1.20.120.220">
    <property type="entry name" value="ATP synthase, F0 complex, subunit A"/>
    <property type="match status" value="1"/>
</dbReference>
<evidence type="ECO:0000256" key="5">
    <source>
        <dbReference type="ARBA" id="ARBA00022692"/>
    </source>
</evidence>
<evidence type="ECO:0000256" key="7">
    <source>
        <dbReference type="ARBA" id="ARBA00022989"/>
    </source>
</evidence>
<gene>
    <name evidence="13" type="ORF">METZ01_LOCUS311549</name>
</gene>
<dbReference type="FunFam" id="1.20.120.220:FF:000003">
    <property type="entry name" value="ATP synthase subunit a"/>
    <property type="match status" value="1"/>
</dbReference>
<proteinExistence type="inferred from homology"/>
<dbReference type="InterPro" id="IPR000568">
    <property type="entry name" value="ATP_synth_F0_asu"/>
</dbReference>
<dbReference type="PANTHER" id="PTHR11410:SF0">
    <property type="entry name" value="ATP SYNTHASE SUBUNIT A"/>
    <property type="match status" value="1"/>
</dbReference>
<feature type="transmembrane region" description="Helical" evidence="12">
    <location>
        <begin position="219"/>
        <end position="237"/>
    </location>
</feature>
<keyword evidence="7 12" id="KW-1133">Transmembrane helix</keyword>
<evidence type="ECO:0000256" key="9">
    <source>
        <dbReference type="ARBA" id="ARBA00023136"/>
    </source>
</evidence>
<dbReference type="NCBIfam" id="NF004482">
    <property type="entry name" value="PRK05815.2-4"/>
    <property type="match status" value="1"/>
</dbReference>
<keyword evidence="9 12" id="KW-0472">Membrane</keyword>
<keyword evidence="8" id="KW-0406">Ion transport</keyword>
<evidence type="ECO:0000313" key="13">
    <source>
        <dbReference type="EMBL" id="SVC58695.1"/>
    </source>
</evidence>
<protein>
    <recommendedName>
        <fullName evidence="11">F-ATPase protein 6</fullName>
    </recommendedName>
</protein>
<feature type="transmembrane region" description="Helical" evidence="12">
    <location>
        <begin position="86"/>
        <end position="110"/>
    </location>
</feature>
<dbReference type="PROSITE" id="PS00449">
    <property type="entry name" value="ATPASE_A"/>
    <property type="match status" value="1"/>
</dbReference>
<dbReference type="PANTHER" id="PTHR11410">
    <property type="entry name" value="ATP SYNTHASE SUBUNIT A"/>
    <property type="match status" value="1"/>
</dbReference>
<dbReference type="InterPro" id="IPR023011">
    <property type="entry name" value="ATP_synth_F0_asu_AS"/>
</dbReference>
<feature type="non-terminal residue" evidence="13">
    <location>
        <position position="1"/>
    </location>
</feature>
<dbReference type="NCBIfam" id="TIGR01131">
    <property type="entry name" value="ATP_synt_6_or_A"/>
    <property type="match status" value="1"/>
</dbReference>
<dbReference type="SUPFAM" id="SSF81336">
    <property type="entry name" value="F1F0 ATP synthase subunit A"/>
    <property type="match status" value="1"/>
</dbReference>
<evidence type="ECO:0000256" key="2">
    <source>
        <dbReference type="ARBA" id="ARBA00006810"/>
    </source>
</evidence>
<keyword evidence="10" id="KW-0066">ATP synthesis</keyword>
<evidence type="ECO:0000256" key="8">
    <source>
        <dbReference type="ARBA" id="ARBA00023065"/>
    </source>
</evidence>
<dbReference type="CDD" id="cd00310">
    <property type="entry name" value="ATP-synt_Fo_a_6"/>
    <property type="match status" value="1"/>
</dbReference>
<accession>A0A382NED9</accession>
<dbReference type="GO" id="GO:0045259">
    <property type="term" value="C:proton-transporting ATP synthase complex"/>
    <property type="evidence" value="ECO:0007669"/>
    <property type="project" value="UniProtKB-KW"/>
</dbReference>
<evidence type="ECO:0000256" key="11">
    <source>
        <dbReference type="ARBA" id="ARBA00032954"/>
    </source>
</evidence>
<evidence type="ECO:0000256" key="1">
    <source>
        <dbReference type="ARBA" id="ARBA00004448"/>
    </source>
</evidence>